<proteinExistence type="predicted"/>
<organism evidence="1 2">
    <name type="scientific">Trifolium medium</name>
    <dbReference type="NCBI Taxonomy" id="97028"/>
    <lineage>
        <taxon>Eukaryota</taxon>
        <taxon>Viridiplantae</taxon>
        <taxon>Streptophyta</taxon>
        <taxon>Embryophyta</taxon>
        <taxon>Tracheophyta</taxon>
        <taxon>Spermatophyta</taxon>
        <taxon>Magnoliopsida</taxon>
        <taxon>eudicotyledons</taxon>
        <taxon>Gunneridae</taxon>
        <taxon>Pentapetalae</taxon>
        <taxon>rosids</taxon>
        <taxon>fabids</taxon>
        <taxon>Fabales</taxon>
        <taxon>Fabaceae</taxon>
        <taxon>Papilionoideae</taxon>
        <taxon>50 kb inversion clade</taxon>
        <taxon>NPAAA clade</taxon>
        <taxon>Hologalegina</taxon>
        <taxon>IRL clade</taxon>
        <taxon>Trifolieae</taxon>
        <taxon>Trifolium</taxon>
    </lineage>
</organism>
<feature type="non-terminal residue" evidence="1">
    <location>
        <position position="38"/>
    </location>
</feature>
<evidence type="ECO:0000313" key="2">
    <source>
        <dbReference type="Proteomes" id="UP000265520"/>
    </source>
</evidence>
<dbReference type="EMBL" id="LXQA010220679">
    <property type="protein sequence ID" value="MCI35151.1"/>
    <property type="molecule type" value="Genomic_DNA"/>
</dbReference>
<dbReference type="PANTHER" id="PTHR37604">
    <property type="entry name" value="TRANSCRIPTION INITIATION FACTOR TFIID SUBUNIT"/>
    <property type="match status" value="1"/>
</dbReference>
<accession>A0A392REZ9</accession>
<evidence type="ECO:0000313" key="1">
    <source>
        <dbReference type="EMBL" id="MCI35151.1"/>
    </source>
</evidence>
<dbReference type="AlphaFoldDB" id="A0A392REZ9"/>
<comment type="caution">
    <text evidence="1">The sequence shown here is derived from an EMBL/GenBank/DDBJ whole genome shotgun (WGS) entry which is preliminary data.</text>
</comment>
<sequence length="38" mass="4309">MSLLGDDGRGYELARKLESAGIWRTWLGDSNYTNFAPF</sequence>
<dbReference type="PANTHER" id="PTHR37604:SF1">
    <property type="entry name" value="TRANSCRIPTION INITIATION FACTOR TFIID SUBUNIT"/>
    <property type="match status" value="1"/>
</dbReference>
<keyword evidence="2" id="KW-1185">Reference proteome</keyword>
<dbReference type="Proteomes" id="UP000265520">
    <property type="component" value="Unassembled WGS sequence"/>
</dbReference>
<protein>
    <submittedName>
        <fullName evidence="1">Mediator of RNA polymerase II transcription subunit 15A-like</fullName>
    </submittedName>
</protein>
<reference evidence="1 2" key="1">
    <citation type="journal article" date="2018" name="Front. Plant Sci.">
        <title>Red Clover (Trifolium pratense) and Zigzag Clover (T. medium) - A Picture of Genomic Similarities and Differences.</title>
        <authorList>
            <person name="Dluhosova J."/>
            <person name="Istvanek J."/>
            <person name="Nedelnik J."/>
            <person name="Repkova J."/>
        </authorList>
    </citation>
    <scope>NUCLEOTIDE SEQUENCE [LARGE SCALE GENOMIC DNA]</scope>
    <source>
        <strain evidence="2">cv. 10/8</strain>
        <tissue evidence="1">Leaf</tissue>
    </source>
</reference>
<name>A0A392REZ9_9FABA</name>